<evidence type="ECO:0000259" key="5">
    <source>
        <dbReference type="Pfam" id="PF22435"/>
    </source>
</evidence>
<name>A0A1J4T6S5_9BACT</name>
<protein>
    <submittedName>
        <fullName evidence="6">Uncharacterized protein</fullName>
    </submittedName>
</protein>
<dbReference type="GO" id="GO:0006396">
    <property type="term" value="P:RNA processing"/>
    <property type="evidence" value="ECO:0007669"/>
    <property type="project" value="InterPro"/>
</dbReference>
<gene>
    <name evidence="6" type="ORF">AUJ35_02000</name>
</gene>
<feature type="domain" description="tRNA/rRNA methyltransferase SpoU type" evidence="4">
    <location>
        <begin position="113"/>
        <end position="248"/>
    </location>
</feature>
<dbReference type="InterPro" id="IPR051259">
    <property type="entry name" value="rRNA_Methyltransferase"/>
</dbReference>
<dbReference type="InterPro" id="IPR053888">
    <property type="entry name" value="MRM3-like_sub_bind"/>
</dbReference>
<dbReference type="Pfam" id="PF22435">
    <property type="entry name" value="MRM3-like_sub_bind"/>
    <property type="match status" value="1"/>
</dbReference>
<dbReference type="CDD" id="cd18095">
    <property type="entry name" value="SpoU-like_rRNA-MTase"/>
    <property type="match status" value="1"/>
</dbReference>
<dbReference type="SUPFAM" id="SSF75217">
    <property type="entry name" value="alpha/beta knot"/>
    <property type="match status" value="1"/>
</dbReference>
<dbReference type="Proteomes" id="UP000182860">
    <property type="component" value="Unassembled WGS sequence"/>
</dbReference>
<dbReference type="InterPro" id="IPR001537">
    <property type="entry name" value="SpoU_MeTrfase"/>
</dbReference>
<dbReference type="InterPro" id="IPR029064">
    <property type="entry name" value="Ribosomal_eL30-like_sf"/>
</dbReference>
<evidence type="ECO:0000256" key="3">
    <source>
        <dbReference type="ARBA" id="ARBA00022679"/>
    </source>
</evidence>
<dbReference type="PANTHER" id="PTHR43191">
    <property type="entry name" value="RRNA METHYLTRANSFERASE 3"/>
    <property type="match status" value="1"/>
</dbReference>
<dbReference type="EMBL" id="MNUV01000038">
    <property type="protein sequence ID" value="OIO07466.1"/>
    <property type="molecule type" value="Genomic_DNA"/>
</dbReference>
<dbReference type="InterPro" id="IPR029028">
    <property type="entry name" value="Alpha/beta_knot_MTases"/>
</dbReference>
<dbReference type="SUPFAM" id="SSF55315">
    <property type="entry name" value="L30e-like"/>
    <property type="match status" value="1"/>
</dbReference>
<dbReference type="GO" id="GO:0003723">
    <property type="term" value="F:RNA binding"/>
    <property type="evidence" value="ECO:0007669"/>
    <property type="project" value="InterPro"/>
</dbReference>
<accession>A0A1J4T6S5</accession>
<dbReference type="GO" id="GO:0008173">
    <property type="term" value="F:RNA methyltransferase activity"/>
    <property type="evidence" value="ECO:0007669"/>
    <property type="project" value="InterPro"/>
</dbReference>
<dbReference type="InterPro" id="IPR029026">
    <property type="entry name" value="tRNA_m1G_MTases_N"/>
</dbReference>
<evidence type="ECO:0000259" key="4">
    <source>
        <dbReference type="Pfam" id="PF00588"/>
    </source>
</evidence>
<keyword evidence="2" id="KW-0489">Methyltransferase</keyword>
<organism evidence="6 7">
    <name type="scientific">Candidatus Falkowbacteria bacterium CG1_02_41_21</name>
    <dbReference type="NCBI Taxonomy" id="1805147"/>
    <lineage>
        <taxon>Bacteria</taxon>
        <taxon>Candidatus Falkowiibacteriota</taxon>
    </lineage>
</organism>
<dbReference type="PANTHER" id="PTHR43191:SF2">
    <property type="entry name" value="RRNA METHYLTRANSFERASE 3, MITOCHONDRIAL"/>
    <property type="match status" value="1"/>
</dbReference>
<evidence type="ECO:0000313" key="7">
    <source>
        <dbReference type="Proteomes" id="UP000182860"/>
    </source>
</evidence>
<keyword evidence="3" id="KW-0808">Transferase</keyword>
<comment type="caution">
    <text evidence="6">The sequence shown here is derived from an EMBL/GenBank/DDBJ whole genome shotgun (WGS) entry which is preliminary data.</text>
</comment>
<sequence>MLKIISPQNNQIKLLRKLNSKKCRQELKQFMVENLAIILDALKDGHDFVALFVTEEFIAKHQDQFKYLQDNSKSQSFYSIDAKINKHYSNLDTPSGLTAIYNIQERKLDKTSVIYLNGISDPGNLGTIMRSVLAFNFTNLVLDENCVDLYNPKVISAAKDAIFKLNVIEDKTANWLNHNKLPVYTTGSHGGVNLAQFKPAKAFCLVLGSESHGVSPEIEKLAATSLKIEMSNEIESLNVAAAAAVLLYELGKK</sequence>
<evidence type="ECO:0000313" key="6">
    <source>
        <dbReference type="EMBL" id="OIO07466.1"/>
    </source>
</evidence>
<dbReference type="Gene3D" id="3.40.1280.10">
    <property type="match status" value="1"/>
</dbReference>
<reference evidence="6 7" key="1">
    <citation type="journal article" date="2016" name="Environ. Microbiol.">
        <title>Genomic resolution of a cold subsurface aquifer community provides metabolic insights for novel microbes adapted to high CO concentrations.</title>
        <authorList>
            <person name="Probst A.J."/>
            <person name="Castelle C.J."/>
            <person name="Singh A."/>
            <person name="Brown C.T."/>
            <person name="Anantharaman K."/>
            <person name="Sharon I."/>
            <person name="Hug L.A."/>
            <person name="Burstein D."/>
            <person name="Emerson J.B."/>
            <person name="Thomas B.C."/>
            <person name="Banfield J.F."/>
        </authorList>
    </citation>
    <scope>NUCLEOTIDE SEQUENCE [LARGE SCALE GENOMIC DNA]</scope>
    <source>
        <strain evidence="6">CG1_02_41_21</strain>
    </source>
</reference>
<feature type="domain" description="MRM3-like substrate binding" evidence="5">
    <location>
        <begin position="9"/>
        <end position="99"/>
    </location>
</feature>
<evidence type="ECO:0000256" key="1">
    <source>
        <dbReference type="ARBA" id="ARBA00007228"/>
    </source>
</evidence>
<proteinExistence type="inferred from homology"/>
<dbReference type="Pfam" id="PF00588">
    <property type="entry name" value="SpoU_methylase"/>
    <property type="match status" value="1"/>
</dbReference>
<dbReference type="Gene3D" id="3.30.1330.30">
    <property type="match status" value="1"/>
</dbReference>
<comment type="similarity">
    <text evidence="1">Belongs to the class IV-like SAM-binding methyltransferase superfamily. RNA methyltransferase TrmH family.</text>
</comment>
<evidence type="ECO:0000256" key="2">
    <source>
        <dbReference type="ARBA" id="ARBA00022603"/>
    </source>
</evidence>
<dbReference type="GO" id="GO:0032259">
    <property type="term" value="P:methylation"/>
    <property type="evidence" value="ECO:0007669"/>
    <property type="project" value="UniProtKB-KW"/>
</dbReference>
<dbReference type="AlphaFoldDB" id="A0A1J4T6S5"/>